<evidence type="ECO:0000256" key="2">
    <source>
        <dbReference type="SAM" id="Phobius"/>
    </source>
</evidence>
<dbReference type="InterPro" id="IPR039295">
    <property type="entry name" value="MSB2"/>
</dbReference>
<dbReference type="GO" id="GO:0007232">
    <property type="term" value="P:osmosensory signaling pathway via Sho1 osmosensor"/>
    <property type="evidence" value="ECO:0007669"/>
    <property type="project" value="InterPro"/>
</dbReference>
<feature type="compositionally biased region" description="Low complexity" evidence="1">
    <location>
        <begin position="113"/>
        <end position="125"/>
    </location>
</feature>
<dbReference type="GO" id="GO:0005576">
    <property type="term" value="C:extracellular region"/>
    <property type="evidence" value="ECO:0007669"/>
    <property type="project" value="TreeGrafter"/>
</dbReference>
<dbReference type="GO" id="GO:0030427">
    <property type="term" value="C:site of polarized growth"/>
    <property type="evidence" value="ECO:0007669"/>
    <property type="project" value="TreeGrafter"/>
</dbReference>
<keyword evidence="2" id="KW-0472">Membrane</keyword>
<protein>
    <submittedName>
        <fullName evidence="3">Uncharacterized protein</fullName>
    </submittedName>
</protein>
<dbReference type="GO" id="GO:0000282">
    <property type="term" value="P:cellular bud site selection"/>
    <property type="evidence" value="ECO:0007669"/>
    <property type="project" value="TreeGrafter"/>
</dbReference>
<keyword evidence="2" id="KW-1133">Transmembrane helix</keyword>
<feature type="transmembrane region" description="Helical" evidence="2">
    <location>
        <begin position="814"/>
        <end position="836"/>
    </location>
</feature>
<feature type="region of interest" description="Disordered" evidence="1">
    <location>
        <begin position="331"/>
        <end position="354"/>
    </location>
</feature>
<dbReference type="GO" id="GO:0005034">
    <property type="term" value="F:osmosensor activity"/>
    <property type="evidence" value="ECO:0007669"/>
    <property type="project" value="InterPro"/>
</dbReference>
<evidence type="ECO:0000313" key="4">
    <source>
        <dbReference type="Proteomes" id="UP001306508"/>
    </source>
</evidence>
<gene>
    <name evidence="3" type="ORF">RI543_000343</name>
</gene>
<evidence type="ECO:0000313" key="3">
    <source>
        <dbReference type="EMBL" id="KAK5782406.1"/>
    </source>
</evidence>
<dbReference type="GO" id="GO:0005886">
    <property type="term" value="C:plasma membrane"/>
    <property type="evidence" value="ECO:0007669"/>
    <property type="project" value="InterPro"/>
</dbReference>
<feature type="region of interest" description="Disordered" evidence="1">
    <location>
        <begin position="741"/>
        <end position="778"/>
    </location>
</feature>
<evidence type="ECO:0000256" key="1">
    <source>
        <dbReference type="SAM" id="MobiDB-lite"/>
    </source>
</evidence>
<dbReference type="Proteomes" id="UP001306508">
    <property type="component" value="Unassembled WGS sequence"/>
</dbReference>
<dbReference type="PANTHER" id="PTHR35778:SF1">
    <property type="entry name" value="SIGNALING MUCIN HKR1-RELATED"/>
    <property type="match status" value="1"/>
</dbReference>
<keyword evidence="4" id="KW-1185">Reference proteome</keyword>
<dbReference type="PANTHER" id="PTHR35778">
    <property type="entry name" value="SIGNALING MUCIN HKR1-RELATED"/>
    <property type="match status" value="1"/>
</dbReference>
<dbReference type="AlphaFoldDB" id="A0AAN7W6M7"/>
<comment type="caution">
    <text evidence="3">The sequence shown here is derived from an EMBL/GenBank/DDBJ whole genome shotgun (WGS) entry which is preliminary data.</text>
</comment>
<dbReference type="GO" id="GO:0001402">
    <property type="term" value="P:signal transduction involved in filamentous growth"/>
    <property type="evidence" value="ECO:0007669"/>
    <property type="project" value="TreeGrafter"/>
</dbReference>
<keyword evidence="2" id="KW-0812">Transmembrane</keyword>
<name>A0AAN7W6M7_9SACH</name>
<dbReference type="EMBL" id="JAWIZZ010000006">
    <property type="protein sequence ID" value="KAK5782406.1"/>
    <property type="molecule type" value="Genomic_DNA"/>
</dbReference>
<reference evidence="4" key="1">
    <citation type="submission" date="2023-07" db="EMBL/GenBank/DDBJ databases">
        <title>A draft genome of Kazachstania heterogenica Y-27499.</title>
        <authorList>
            <person name="Donic C."/>
            <person name="Kralova J.S."/>
            <person name="Fidel L."/>
            <person name="Ben-Dor S."/>
            <person name="Jung S."/>
        </authorList>
    </citation>
    <scope>NUCLEOTIDE SEQUENCE [LARGE SCALE GENOMIC DNA]</scope>
    <source>
        <strain evidence="4">Y27499</strain>
    </source>
</reference>
<accession>A0AAN7W6M7</accession>
<feature type="compositionally biased region" description="Polar residues" evidence="1">
    <location>
        <begin position="338"/>
        <end position="354"/>
    </location>
</feature>
<dbReference type="GO" id="GO:0006972">
    <property type="term" value="P:hyperosmotic response"/>
    <property type="evidence" value="ECO:0007669"/>
    <property type="project" value="TreeGrafter"/>
</dbReference>
<proteinExistence type="predicted"/>
<dbReference type="GO" id="GO:0031505">
    <property type="term" value="P:fungal-type cell wall organization"/>
    <property type="evidence" value="ECO:0007669"/>
    <property type="project" value="TreeGrafter"/>
</dbReference>
<dbReference type="GO" id="GO:0009986">
    <property type="term" value="C:cell surface"/>
    <property type="evidence" value="ECO:0007669"/>
    <property type="project" value="TreeGrafter"/>
</dbReference>
<sequence length="919" mass="97436">MNNSNGLEYTDEIFPMYTDSFNTISSIFPAASMTVTISLAYQTPVTTTTSSSDYFQESTFVYSYSNIQPADEISIWSSELILSTITIGSDTFTTTADILSNTDQSSIYDSRTSSLPKSNSYLTSSSTTTFDTKLLTTNNYVSSLTTTNIPTTSTSSLSSSSSTLNFNLNSQTSLSSQISTSRSFNIGISSSFVESSIFQKTILPPTIVTSTTSPVSMSTSESLSYKKSTELSPSTLHSFPTSTISTSAGLIFPNTISKYPTHIASSIVIPTSASSSSSSSSTSSVIISTPPESVSTPLIVISSLSVATLPPPSSIIVSPYSTIPITTSSTAPPIPSSKEQVGSDNVQTQSTSFPPNTISVVTSQPLLTETTTSFSTPTAYSSALFISQSPTSTSSSKNVVTFDPFATYTTTTTISFSGLSLFEHTTASSTSLTSTIISVHSSSKASTAISTTTSSTSFSISSIISPQQPISVTSTSVISSTTSTSPKFTSSTTISVLVISSKISVGNNISTTVLIGSTKHVSVSTTLNQTPAATASSKTIISMTRASVLMSTGTITASTTTSYSYSTNNPNWWVPTEIITDSGNSTLVTETNYASQTANLPKMITSSDTNEEPAEGYTLITIGFKKALNYQFVISNPQSSVQIISFLPEVLNNPFNNNLTDIVVSRLVPLQDNSIPYLVTVAKCYFPESLISSLSSMLKDSSSPLYTRKASKNIINTLAQLIDPSIPITGLIYSSNNLNTSSDNDSATSDNNNPKPPNDSDNGSNDQNNNGNNSINLNFANTGTLDGSDLDSMAYNNKNINRSDSSSTATKKKITGIVVGVVVGSAVYIVTVGFLVRHIINRYKKQSIIKHTPDETFSISSNESSINDEKYSHHSSTNHNFNGNTFLSEEFGIGINAKRGNSVKLKISKPIASQNSLGF</sequence>
<organism evidence="3 4">
    <name type="scientific">Arxiozyma heterogenica</name>
    <dbReference type="NCBI Taxonomy" id="278026"/>
    <lineage>
        <taxon>Eukaryota</taxon>
        <taxon>Fungi</taxon>
        <taxon>Dikarya</taxon>
        <taxon>Ascomycota</taxon>
        <taxon>Saccharomycotina</taxon>
        <taxon>Saccharomycetes</taxon>
        <taxon>Saccharomycetales</taxon>
        <taxon>Saccharomycetaceae</taxon>
        <taxon>Arxiozyma</taxon>
    </lineage>
</organism>
<feature type="region of interest" description="Disordered" evidence="1">
    <location>
        <begin position="106"/>
        <end position="125"/>
    </location>
</feature>